<evidence type="ECO:0000313" key="3">
    <source>
        <dbReference type="Proteomes" id="UP000285864"/>
    </source>
</evidence>
<dbReference type="Gene3D" id="3.40.50.1820">
    <property type="entry name" value="alpha/beta hydrolase"/>
    <property type="match status" value="1"/>
</dbReference>
<dbReference type="InterPro" id="IPR029058">
    <property type="entry name" value="AB_hydrolase_fold"/>
</dbReference>
<proteinExistence type="predicted"/>
<dbReference type="InterPro" id="IPR050583">
    <property type="entry name" value="Mycobacterial_A85_antigen"/>
</dbReference>
<dbReference type="PANTHER" id="PTHR48098:SF1">
    <property type="entry name" value="DIACYLGLYCEROL ACYLTRANSFERASE_MYCOLYLTRANSFERASE AG85A"/>
    <property type="match status" value="1"/>
</dbReference>
<protein>
    <submittedName>
        <fullName evidence="2">Esterase family protein</fullName>
    </submittedName>
</protein>
<sequence length="277" mass="31482">MTIKRIIVCSLGILSFALNTMAARIDTLSVESPKMKKEIKVAVIVPDQALEGKKCPTLYLLHGYGGNSLTWLGIKPELPQMADRDGIIVVCPDGKNSWYWDSPTHADSQYETFVSSELVKYIDTHYSTIKDRKGRAVTGLSMGGHGGMWLSIRHKDVFGAGGSTSGGVDIRPFPHEWKMKEQLGELSKNRQRWDEHTVMTQLDKIQNGDLALIIDCGTGDFFLEVNQKFHEELEKRGIFHDFIIRPGKHSSTYWNNSIDYQWLFFKKFFDGYRNNGE</sequence>
<dbReference type="SUPFAM" id="SSF53474">
    <property type="entry name" value="alpha/beta-Hydrolases"/>
    <property type="match status" value="1"/>
</dbReference>
<keyword evidence="1" id="KW-0732">Signal</keyword>
<name>A0A412GHG6_9BACT</name>
<feature type="signal peptide" evidence="1">
    <location>
        <begin position="1"/>
        <end position="22"/>
    </location>
</feature>
<comment type="caution">
    <text evidence="2">The sequence shown here is derived from an EMBL/GenBank/DDBJ whole genome shotgun (WGS) entry which is preliminary data.</text>
</comment>
<dbReference type="GO" id="GO:0016747">
    <property type="term" value="F:acyltransferase activity, transferring groups other than amino-acyl groups"/>
    <property type="evidence" value="ECO:0007669"/>
    <property type="project" value="TreeGrafter"/>
</dbReference>
<dbReference type="EMBL" id="QRUU01000047">
    <property type="protein sequence ID" value="RGR94203.1"/>
    <property type="molecule type" value="Genomic_DNA"/>
</dbReference>
<feature type="chain" id="PRO_5019098287" evidence="1">
    <location>
        <begin position="23"/>
        <end position="277"/>
    </location>
</feature>
<dbReference type="InterPro" id="IPR000801">
    <property type="entry name" value="Esterase-like"/>
</dbReference>
<evidence type="ECO:0000313" key="2">
    <source>
        <dbReference type="EMBL" id="RGR94203.1"/>
    </source>
</evidence>
<accession>A0A412GHG6</accession>
<keyword evidence="3" id="KW-1185">Reference proteome</keyword>
<organism evidence="2 3">
    <name type="scientific">Phocaeicola coprocola</name>
    <dbReference type="NCBI Taxonomy" id="310298"/>
    <lineage>
        <taxon>Bacteria</taxon>
        <taxon>Pseudomonadati</taxon>
        <taxon>Bacteroidota</taxon>
        <taxon>Bacteroidia</taxon>
        <taxon>Bacteroidales</taxon>
        <taxon>Bacteroidaceae</taxon>
        <taxon>Phocaeicola</taxon>
    </lineage>
</organism>
<dbReference type="Pfam" id="PF00756">
    <property type="entry name" value="Esterase"/>
    <property type="match status" value="1"/>
</dbReference>
<evidence type="ECO:0000256" key="1">
    <source>
        <dbReference type="SAM" id="SignalP"/>
    </source>
</evidence>
<gene>
    <name evidence="2" type="ORF">DWY20_10620</name>
</gene>
<dbReference type="AlphaFoldDB" id="A0A412GHG6"/>
<reference evidence="2 3" key="1">
    <citation type="submission" date="2018-08" db="EMBL/GenBank/DDBJ databases">
        <title>A genome reference for cultivated species of the human gut microbiota.</title>
        <authorList>
            <person name="Zou Y."/>
            <person name="Xue W."/>
            <person name="Luo G."/>
        </authorList>
    </citation>
    <scope>NUCLEOTIDE SEQUENCE [LARGE SCALE GENOMIC DNA]</scope>
    <source>
        <strain evidence="2 3">AF24-2</strain>
    </source>
</reference>
<dbReference type="Proteomes" id="UP000285864">
    <property type="component" value="Unassembled WGS sequence"/>
</dbReference>
<dbReference type="PANTHER" id="PTHR48098">
    <property type="entry name" value="ENTEROCHELIN ESTERASE-RELATED"/>
    <property type="match status" value="1"/>
</dbReference>